<dbReference type="GO" id="GO:0009897">
    <property type="term" value="C:external side of plasma membrane"/>
    <property type="evidence" value="ECO:0007669"/>
    <property type="project" value="TreeGrafter"/>
</dbReference>
<accession>A0AAV1FN98</accession>
<keyword evidence="5 8" id="KW-0472">Membrane</keyword>
<dbReference type="InterPro" id="IPR036116">
    <property type="entry name" value="FN3_sf"/>
</dbReference>
<keyword evidence="4 8" id="KW-1133">Transmembrane helix</keyword>
<evidence type="ECO:0000256" key="4">
    <source>
        <dbReference type="ARBA" id="ARBA00022989"/>
    </source>
</evidence>
<dbReference type="PANTHER" id="PTHR23037:SF7">
    <property type="entry name" value="INTERLEUKIN-21 RECEPTOR"/>
    <property type="match status" value="1"/>
</dbReference>
<evidence type="ECO:0000256" key="5">
    <source>
        <dbReference type="ARBA" id="ARBA00023136"/>
    </source>
</evidence>
<sequence>MKPQQLLIFCCFCSSLTVTQSVQVDGYSCVSAYWDSVTCVLNITADHVGLNNTNYSLEFTDLNEHTTASCPLVLMDDSYRSVCKVTSNDNFLSDDQYAIKLVYESGSHNLEEGFEPSQNIQPTPPYDVEVNQSAEGLNITWKSRYEDHKYLVHGLDYEVSLQPSKIRTLHFSKLQSASVPRLQLKSDTIYCIKVRSITNIEDYKGIWSEWSPPVCLKYVGGDEQDNILLILMKSLGPTCVAVAVLVFVFNSPAARMKIKTLSYTPSPAPFFKPLYQQHEGNLQDWLSPKGKYLLTYKPEEILTADTVVVVPKPTTTKDPEENQDLHNPLLSQLMFTQCQTSYIGLPGTHDPTPPVTMVCPGQTSYTQLPCSVWGVSVGEVEVISTPVKDVLNISRADSGCSIEDLTLSFDCSLPNSPVDVGPPPCSCADYCILNKTADGFAPVLVSKGSSHIDSPDSQQQNEN</sequence>
<reference evidence="11" key="1">
    <citation type="submission" date="2023-08" db="EMBL/GenBank/DDBJ databases">
        <authorList>
            <person name="Alioto T."/>
            <person name="Alioto T."/>
            <person name="Gomez Garrido J."/>
        </authorList>
    </citation>
    <scope>NUCLEOTIDE SEQUENCE</scope>
</reference>
<dbReference type="SUPFAM" id="SSF49265">
    <property type="entry name" value="Fibronectin type III"/>
    <property type="match status" value="2"/>
</dbReference>
<organism evidence="11 12">
    <name type="scientific">Xyrichtys novacula</name>
    <name type="common">Pearly razorfish</name>
    <name type="synonym">Hemipteronotus novacula</name>
    <dbReference type="NCBI Taxonomy" id="13765"/>
    <lineage>
        <taxon>Eukaryota</taxon>
        <taxon>Metazoa</taxon>
        <taxon>Chordata</taxon>
        <taxon>Craniata</taxon>
        <taxon>Vertebrata</taxon>
        <taxon>Euteleostomi</taxon>
        <taxon>Actinopterygii</taxon>
        <taxon>Neopterygii</taxon>
        <taxon>Teleostei</taxon>
        <taxon>Neoteleostei</taxon>
        <taxon>Acanthomorphata</taxon>
        <taxon>Eupercaria</taxon>
        <taxon>Labriformes</taxon>
        <taxon>Labridae</taxon>
        <taxon>Xyrichtys</taxon>
    </lineage>
</organism>
<dbReference type="CDD" id="cd00063">
    <property type="entry name" value="FN3"/>
    <property type="match status" value="1"/>
</dbReference>
<feature type="domain" description="Fibronectin type-III" evidence="10">
    <location>
        <begin position="121"/>
        <end position="219"/>
    </location>
</feature>
<name>A0AAV1FN98_XYRNO</name>
<feature type="transmembrane region" description="Helical" evidence="8">
    <location>
        <begin position="227"/>
        <end position="249"/>
    </location>
</feature>
<keyword evidence="7" id="KW-0325">Glycoprotein</keyword>
<evidence type="ECO:0000256" key="7">
    <source>
        <dbReference type="ARBA" id="ARBA00023180"/>
    </source>
</evidence>
<proteinExistence type="predicted"/>
<evidence type="ECO:0000313" key="12">
    <source>
        <dbReference type="Proteomes" id="UP001178508"/>
    </source>
</evidence>
<evidence type="ECO:0000313" key="11">
    <source>
        <dbReference type="EMBL" id="CAJ1062886.1"/>
    </source>
</evidence>
<dbReference type="PANTHER" id="PTHR23037">
    <property type="entry name" value="CYTOKINE RECEPTOR"/>
    <property type="match status" value="1"/>
</dbReference>
<dbReference type="Gene3D" id="2.60.40.10">
    <property type="entry name" value="Immunoglobulins"/>
    <property type="match status" value="1"/>
</dbReference>
<evidence type="ECO:0000259" key="10">
    <source>
        <dbReference type="PROSITE" id="PS50853"/>
    </source>
</evidence>
<evidence type="ECO:0000256" key="3">
    <source>
        <dbReference type="ARBA" id="ARBA00022729"/>
    </source>
</evidence>
<dbReference type="InterPro" id="IPR003961">
    <property type="entry name" value="FN3_dom"/>
</dbReference>
<dbReference type="PROSITE" id="PS50853">
    <property type="entry name" value="FN3"/>
    <property type="match status" value="1"/>
</dbReference>
<gene>
    <name evidence="11" type="ORF">XNOV1_A042136</name>
</gene>
<dbReference type="EMBL" id="OY660871">
    <property type="protein sequence ID" value="CAJ1062886.1"/>
    <property type="molecule type" value="Genomic_DNA"/>
</dbReference>
<feature type="chain" id="PRO_5043852658" evidence="9">
    <location>
        <begin position="22"/>
        <end position="463"/>
    </location>
</feature>
<dbReference type="Proteomes" id="UP001178508">
    <property type="component" value="Chromosome 8"/>
</dbReference>
<keyword evidence="2 8" id="KW-0812">Transmembrane</keyword>
<dbReference type="InterPro" id="IPR013783">
    <property type="entry name" value="Ig-like_fold"/>
</dbReference>
<evidence type="ECO:0000256" key="8">
    <source>
        <dbReference type="SAM" id="Phobius"/>
    </source>
</evidence>
<evidence type="ECO:0000256" key="6">
    <source>
        <dbReference type="ARBA" id="ARBA00023170"/>
    </source>
</evidence>
<comment type="subcellular location">
    <subcellularLocation>
        <location evidence="1">Membrane</location>
        <topology evidence="1">Single-pass type I membrane protein</topology>
    </subcellularLocation>
</comment>
<evidence type="ECO:0000256" key="2">
    <source>
        <dbReference type="ARBA" id="ARBA00022692"/>
    </source>
</evidence>
<keyword evidence="6 11" id="KW-0675">Receptor</keyword>
<keyword evidence="12" id="KW-1185">Reference proteome</keyword>
<feature type="signal peptide" evidence="9">
    <location>
        <begin position="1"/>
        <end position="21"/>
    </location>
</feature>
<keyword evidence="3 9" id="KW-0732">Signal</keyword>
<evidence type="ECO:0000256" key="9">
    <source>
        <dbReference type="SAM" id="SignalP"/>
    </source>
</evidence>
<dbReference type="GO" id="GO:0004896">
    <property type="term" value="F:cytokine receptor activity"/>
    <property type="evidence" value="ECO:0007669"/>
    <property type="project" value="TreeGrafter"/>
</dbReference>
<evidence type="ECO:0000256" key="1">
    <source>
        <dbReference type="ARBA" id="ARBA00004479"/>
    </source>
</evidence>
<protein>
    <submittedName>
        <fullName evidence="11">Interleukin-21 receptor-like</fullName>
    </submittedName>
</protein>
<dbReference type="AlphaFoldDB" id="A0AAV1FN98"/>